<evidence type="ECO:0000256" key="4">
    <source>
        <dbReference type="ARBA" id="ARBA00023054"/>
    </source>
</evidence>
<dbReference type="FunFam" id="1.10.220.60:FF:000008">
    <property type="entry name" value="GRIP domain containing protein"/>
    <property type="match status" value="1"/>
</dbReference>
<dbReference type="InterPro" id="IPR051952">
    <property type="entry name" value="Golgi-autophagy_related"/>
</dbReference>
<comment type="subcellular location">
    <subcellularLocation>
        <location evidence="2">Cytoplasm</location>
    </subcellularLocation>
    <subcellularLocation>
        <location evidence="1">Endomembrane system</location>
        <topology evidence="1">Peripheral membrane protein</topology>
    </subcellularLocation>
</comment>
<evidence type="ECO:0000256" key="5">
    <source>
        <dbReference type="ARBA" id="ARBA00023136"/>
    </source>
</evidence>
<dbReference type="PANTHER" id="PTHR23157:SF25">
    <property type="entry name" value="GRIP AND COILED-COIL DOMAIN-CONTAINING PROTEIN 1"/>
    <property type="match status" value="1"/>
</dbReference>
<dbReference type="SMART" id="SM00755">
    <property type="entry name" value="Grip"/>
    <property type="match status" value="1"/>
</dbReference>
<protein>
    <recommendedName>
        <fullName evidence="7">GRIP domain-containing protein</fullName>
    </recommendedName>
</protein>
<dbReference type="VEuPathDB" id="TriTrypDB:TvY486_1107550"/>
<dbReference type="EMBL" id="HE573027">
    <property type="protein sequence ID" value="CCC53271.1"/>
    <property type="molecule type" value="Genomic_DNA"/>
</dbReference>
<dbReference type="PROSITE" id="PS50913">
    <property type="entry name" value="GRIP"/>
    <property type="match status" value="1"/>
</dbReference>
<proteinExistence type="predicted"/>
<evidence type="ECO:0000313" key="8">
    <source>
        <dbReference type="EMBL" id="CCC53271.1"/>
    </source>
</evidence>
<feature type="coiled-coil region" evidence="6">
    <location>
        <begin position="225"/>
        <end position="266"/>
    </location>
</feature>
<dbReference type="Gene3D" id="1.10.220.60">
    <property type="entry name" value="GRIP domain"/>
    <property type="match status" value="1"/>
</dbReference>
<dbReference type="GO" id="GO:0005794">
    <property type="term" value="C:Golgi apparatus"/>
    <property type="evidence" value="ECO:0007669"/>
    <property type="project" value="TreeGrafter"/>
</dbReference>
<feature type="coiled-coil region" evidence="6">
    <location>
        <begin position="127"/>
        <end position="194"/>
    </location>
</feature>
<dbReference type="Pfam" id="PF01465">
    <property type="entry name" value="GRIP"/>
    <property type="match status" value="1"/>
</dbReference>
<gene>
    <name evidence="8" type="ORF">TVY486_1107550</name>
</gene>
<dbReference type="InterPro" id="IPR000237">
    <property type="entry name" value="GRIP_dom"/>
</dbReference>
<evidence type="ECO:0000256" key="3">
    <source>
        <dbReference type="ARBA" id="ARBA00022490"/>
    </source>
</evidence>
<evidence type="ECO:0000259" key="7">
    <source>
        <dbReference type="PROSITE" id="PS50913"/>
    </source>
</evidence>
<evidence type="ECO:0000256" key="1">
    <source>
        <dbReference type="ARBA" id="ARBA00004184"/>
    </source>
</evidence>
<sequence>CACMKKLFMLSLRVSQERQPIFGTSKIECDTLFKRNSYLWDSVKVLISFLYTDILDASPIVVEDAVDDSFDMSVVLRDVDKFKTSFADFSNVHGVVVKSRSVACVLSAVGVTLGDLNAAREILLSDLKCCQEELQKSRDRISELESTCCRSLPDTDNDWQLRNAQLEEKCELLREELERQREFIQRNRASHDTSSLVACLDGTTTPSCCLDAGENSDNVPPSRQQAMTESDVRQLRVKLDALERDNMQLKRECEQNCATIAQYNREMELLRAKERVQLSVEYVRNVILQYLCCSREEVRTKMIPAIAAVLDFTPKEKMDVQSANPTCPRFF</sequence>
<feature type="non-terminal residue" evidence="8">
    <location>
        <position position="1"/>
    </location>
</feature>
<evidence type="ECO:0000256" key="2">
    <source>
        <dbReference type="ARBA" id="ARBA00004496"/>
    </source>
</evidence>
<organism evidence="8">
    <name type="scientific">Trypanosoma vivax (strain Y486)</name>
    <dbReference type="NCBI Taxonomy" id="1055687"/>
    <lineage>
        <taxon>Eukaryota</taxon>
        <taxon>Discoba</taxon>
        <taxon>Euglenozoa</taxon>
        <taxon>Kinetoplastea</taxon>
        <taxon>Metakinetoplastina</taxon>
        <taxon>Trypanosomatida</taxon>
        <taxon>Trypanosomatidae</taxon>
        <taxon>Trypanosoma</taxon>
        <taxon>Duttonella</taxon>
    </lineage>
</organism>
<dbReference type="AlphaFoldDB" id="G0UBS3"/>
<name>G0UBS3_TRYVY</name>
<evidence type="ECO:0000256" key="6">
    <source>
        <dbReference type="SAM" id="Coils"/>
    </source>
</evidence>
<keyword evidence="4 6" id="KW-0175">Coiled coil</keyword>
<accession>G0UBS3</accession>
<keyword evidence="5" id="KW-0472">Membrane</keyword>
<dbReference type="PANTHER" id="PTHR23157">
    <property type="entry name" value="GRIP AND COILED-COIL DOMAIN-CONTAINING PROTEIN 1"/>
    <property type="match status" value="1"/>
</dbReference>
<keyword evidence="3" id="KW-0963">Cytoplasm</keyword>
<feature type="domain" description="GRIP" evidence="7">
    <location>
        <begin position="273"/>
        <end position="323"/>
    </location>
</feature>
<reference evidence="8" key="1">
    <citation type="journal article" date="2012" name="Proc. Natl. Acad. Sci. U.S.A.">
        <title>Antigenic diversity is generated by distinct evolutionary mechanisms in African trypanosome species.</title>
        <authorList>
            <person name="Jackson A.P."/>
            <person name="Berry A."/>
            <person name="Aslett M."/>
            <person name="Allison H.C."/>
            <person name="Burton P."/>
            <person name="Vavrova-Anderson J."/>
            <person name="Brown R."/>
            <person name="Browne H."/>
            <person name="Corton N."/>
            <person name="Hauser H."/>
            <person name="Gamble J."/>
            <person name="Gilderthorp R."/>
            <person name="Marcello L."/>
            <person name="McQuillan J."/>
            <person name="Otto T.D."/>
            <person name="Quail M.A."/>
            <person name="Sanders M.J."/>
            <person name="van Tonder A."/>
            <person name="Ginger M.L."/>
            <person name="Field M.C."/>
            <person name="Barry J.D."/>
            <person name="Hertz-Fowler C."/>
            <person name="Berriman M."/>
        </authorList>
    </citation>
    <scope>NUCLEOTIDE SEQUENCE</scope>
    <source>
        <strain evidence="8">Y486</strain>
    </source>
</reference>